<feature type="domain" description="C2H2-type" evidence="23">
    <location>
        <begin position="393"/>
        <end position="422"/>
    </location>
</feature>
<keyword evidence="14" id="KW-0238">DNA-binding</keyword>
<sequence length="650" mass="68210">MGTPQLQLRGCPGDLAIPGKVWSRAKGLCRRHGEDTLGTPKGRGGWVGRGGGTVPCPALCPLREGAAAGWPEGTARSPCQHRVLRPGAERALPWGRAGAMLRVALVPPGRAVTPGCPPQSPPRHHAFPGGALGPQAKHLQAASRPREAGPLRPPSPRPPAPGHPAGRGWPRGQPGGSPGRASPAVPGAPETLQAGGAAGWALPGRRAGGGPQPLAPLRGESPAGSASLSPERQGSGDLPGPLTPHDFQSLRYIDGLPSSFQFFLPLGAGGALHLPPAAFLPPSKEKRLPPELPLPKQLVCRWSKCNQFFDLLQDLVDHVNDFHVKPEKDAGYCCHWEGCARHGRGFNARYKMLIHIRTHTNEKPHRCPTCNKSFSRLENLKIHNRSHTGEKPYICPYEGCNKRYSNSSDRFKHTRTHYVEKPYSCKMPGCHKRYTDPSSLRKHIKAHGHFVSPEHPEMLKVHPPPKTSLGSAEVPYVNGAQLVIPNPAALFAPPGLPALPIPLAPAPLDLSALGCGAAGALPALPGPVLPLNGGPLNLAKSPLLPSPFAAGLGLPVMSLLAGGAKAEGEKGSGAEGRPPKAGKGLESRKERGERTEPGRPRVPPESLALLPGAVLDLSAGVSSGASPEALPPGWVLIPPGSLLLKPAAVN</sequence>
<dbReference type="FunFam" id="3.30.160.60:FF:000357">
    <property type="entry name" value="GLIS family zinc finger 2"/>
    <property type="match status" value="1"/>
</dbReference>
<reference evidence="24" key="2">
    <citation type="submission" date="2025-08" db="UniProtKB">
        <authorList>
            <consortium name="Ensembl"/>
        </authorList>
    </citation>
    <scope>IDENTIFICATION</scope>
</reference>
<dbReference type="Gene3D" id="3.30.160.60">
    <property type="entry name" value="Classic Zinc Finger"/>
    <property type="match status" value="5"/>
</dbReference>
<dbReference type="Pfam" id="PF00096">
    <property type="entry name" value="zf-C2H2"/>
    <property type="match status" value="3"/>
</dbReference>
<dbReference type="InterPro" id="IPR036236">
    <property type="entry name" value="Znf_C2H2_sf"/>
</dbReference>
<dbReference type="PROSITE" id="PS00028">
    <property type="entry name" value="ZINC_FINGER_C2H2_1"/>
    <property type="match status" value="3"/>
</dbReference>
<dbReference type="Ensembl" id="ENSTGUT00000034296.1">
    <property type="protein sequence ID" value="ENSTGUP00000038121.1"/>
    <property type="gene ID" value="ENSTGUG00000023788.1"/>
</dbReference>
<dbReference type="GO" id="GO:0061484">
    <property type="term" value="P:hematopoietic stem cell homeostasis"/>
    <property type="evidence" value="ECO:0007669"/>
    <property type="project" value="Ensembl"/>
</dbReference>
<keyword evidence="11" id="KW-0862">Zinc</keyword>
<dbReference type="InterPro" id="IPR043359">
    <property type="entry name" value="GLI-like"/>
</dbReference>
<dbReference type="InParanoid" id="A0A674HQS2"/>
<dbReference type="PROSITE" id="PS50157">
    <property type="entry name" value="ZINC_FINGER_C2H2_2"/>
    <property type="match status" value="4"/>
</dbReference>
<evidence type="ECO:0000256" key="5">
    <source>
        <dbReference type="ARBA" id="ARBA00022490"/>
    </source>
</evidence>
<evidence type="ECO:0000256" key="17">
    <source>
        <dbReference type="ARBA" id="ARBA00023242"/>
    </source>
</evidence>
<evidence type="ECO:0000256" key="22">
    <source>
        <dbReference type="SAM" id="MobiDB-lite"/>
    </source>
</evidence>
<gene>
    <name evidence="24" type="primary">GLIS2</name>
</gene>
<reference evidence="24 25" key="1">
    <citation type="journal article" date="2010" name="Nature">
        <title>The genome of a songbird.</title>
        <authorList>
            <person name="Warren W.C."/>
            <person name="Clayton D.F."/>
            <person name="Ellegren H."/>
            <person name="Arnold A.P."/>
            <person name="Hillier L.W."/>
            <person name="Kunstner A."/>
            <person name="Searle S."/>
            <person name="White S."/>
            <person name="Vilella A.J."/>
            <person name="Fairley S."/>
            <person name="Heger A."/>
            <person name="Kong L."/>
            <person name="Ponting C.P."/>
            <person name="Jarvis E.D."/>
            <person name="Mello C.V."/>
            <person name="Minx P."/>
            <person name="Lovell P."/>
            <person name="Velho T.A."/>
            <person name="Ferris M."/>
            <person name="Balakrishnan C.N."/>
            <person name="Sinha S."/>
            <person name="Blatti C."/>
            <person name="London S.E."/>
            <person name="Li Y."/>
            <person name="Lin Y.C."/>
            <person name="George J."/>
            <person name="Sweedler J."/>
            <person name="Southey B."/>
            <person name="Gunaratne P."/>
            <person name="Watson M."/>
            <person name="Nam K."/>
            <person name="Backstrom N."/>
            <person name="Smeds L."/>
            <person name="Nabholz B."/>
            <person name="Itoh Y."/>
            <person name="Whitney O."/>
            <person name="Pfenning A.R."/>
            <person name="Howard J."/>
            <person name="Volker M."/>
            <person name="Skinner B.M."/>
            <person name="Griffin D.K."/>
            <person name="Ye L."/>
            <person name="McLaren W.M."/>
            <person name="Flicek P."/>
            <person name="Quesada V."/>
            <person name="Velasco G."/>
            <person name="Lopez-Otin C."/>
            <person name="Puente X.S."/>
            <person name="Olender T."/>
            <person name="Lancet D."/>
            <person name="Smit A.F."/>
            <person name="Hubley R."/>
            <person name="Konkel M.K."/>
            <person name="Walker J.A."/>
            <person name="Batzer M.A."/>
            <person name="Gu W."/>
            <person name="Pollock D.D."/>
            <person name="Chen L."/>
            <person name="Cheng Z."/>
            <person name="Eichler E.E."/>
            <person name="Stapley J."/>
            <person name="Slate J."/>
            <person name="Ekblom R."/>
            <person name="Birkhead T."/>
            <person name="Burke T."/>
            <person name="Burt D."/>
            <person name="Scharff C."/>
            <person name="Adam I."/>
            <person name="Richard H."/>
            <person name="Sultan M."/>
            <person name="Soldatov A."/>
            <person name="Lehrach H."/>
            <person name="Edwards S.V."/>
            <person name="Yang S.P."/>
            <person name="Li X."/>
            <person name="Graves T."/>
            <person name="Fulton L."/>
            <person name="Nelson J."/>
            <person name="Chinwalla A."/>
            <person name="Hou S."/>
            <person name="Mardis E.R."/>
            <person name="Wilson R.K."/>
        </authorList>
    </citation>
    <scope>NUCLEOTIDE SEQUENCE [LARGE SCALE GENOMIC DNA]</scope>
</reference>
<evidence type="ECO:0000256" key="3">
    <source>
        <dbReference type="ARBA" id="ARBA00010831"/>
    </source>
</evidence>
<evidence type="ECO:0000256" key="8">
    <source>
        <dbReference type="ARBA" id="ARBA00022737"/>
    </source>
</evidence>
<dbReference type="GO" id="GO:1900182">
    <property type="term" value="P:positive regulation of protein localization to nucleus"/>
    <property type="evidence" value="ECO:0007669"/>
    <property type="project" value="Ensembl"/>
</dbReference>
<evidence type="ECO:0000256" key="4">
    <source>
        <dbReference type="ARBA" id="ARBA00022473"/>
    </source>
</evidence>
<keyword evidence="13" id="KW-0805">Transcription regulation</keyword>
<dbReference type="FunFam" id="3.30.160.60:FF:000019">
    <property type="entry name" value="GLI family zinc finger 3"/>
    <property type="match status" value="1"/>
</dbReference>
<evidence type="ECO:0000256" key="2">
    <source>
        <dbReference type="ARBA" id="ARBA00004496"/>
    </source>
</evidence>
<protein>
    <recommendedName>
        <fullName evidence="18">Zinc finger protein GLIS2</fullName>
    </recommendedName>
    <alternativeName>
        <fullName evidence="20">GLI-similar 2</fullName>
    </alternativeName>
    <alternativeName>
        <fullName evidence="19">Neuronal Krueppel-like protein</fullName>
    </alternativeName>
</protein>
<evidence type="ECO:0000256" key="14">
    <source>
        <dbReference type="ARBA" id="ARBA00023125"/>
    </source>
</evidence>
<evidence type="ECO:0000313" key="24">
    <source>
        <dbReference type="Ensembl" id="ENSTGUP00000038121.1"/>
    </source>
</evidence>
<comment type="subcellular location">
    <subcellularLocation>
        <location evidence="2">Cytoplasm</location>
    </subcellularLocation>
    <subcellularLocation>
        <location evidence="1">Nucleus speckle</location>
    </subcellularLocation>
</comment>
<name>A0A674HQS2_TAEGU</name>
<reference evidence="24" key="3">
    <citation type="submission" date="2025-09" db="UniProtKB">
        <authorList>
            <consortium name="Ensembl"/>
        </authorList>
    </citation>
    <scope>IDENTIFICATION</scope>
</reference>
<keyword evidence="8" id="KW-0677">Repeat</keyword>
<evidence type="ECO:0000256" key="20">
    <source>
        <dbReference type="ARBA" id="ARBA00078271"/>
    </source>
</evidence>
<evidence type="ECO:0000256" key="6">
    <source>
        <dbReference type="ARBA" id="ARBA00022491"/>
    </source>
</evidence>
<dbReference type="GO" id="GO:0007399">
    <property type="term" value="P:nervous system development"/>
    <property type="evidence" value="ECO:0007669"/>
    <property type="project" value="UniProtKB-KW"/>
</dbReference>
<evidence type="ECO:0000256" key="11">
    <source>
        <dbReference type="ARBA" id="ARBA00022833"/>
    </source>
</evidence>
<dbReference type="PANTHER" id="PTHR45718">
    <property type="entry name" value="TRANSCRIPTIONAL ACTIVATOR CUBITUS INTERRUPTUS"/>
    <property type="match status" value="1"/>
</dbReference>
<accession>A0A674HQS2</accession>
<feature type="compositionally biased region" description="Pro residues" evidence="22">
    <location>
        <begin position="151"/>
        <end position="162"/>
    </location>
</feature>
<dbReference type="GO" id="GO:0000978">
    <property type="term" value="F:RNA polymerase II cis-regulatory region sequence-specific DNA binding"/>
    <property type="evidence" value="ECO:0007669"/>
    <property type="project" value="TreeGrafter"/>
</dbReference>
<feature type="compositionally biased region" description="Low complexity" evidence="22">
    <location>
        <begin position="163"/>
        <end position="172"/>
    </location>
</feature>
<dbReference type="GO" id="GO:0005737">
    <property type="term" value="C:cytoplasm"/>
    <property type="evidence" value="ECO:0007669"/>
    <property type="project" value="UniProtKB-SubCell"/>
</dbReference>
<evidence type="ECO:0000256" key="9">
    <source>
        <dbReference type="ARBA" id="ARBA00022771"/>
    </source>
</evidence>
<keyword evidence="17" id="KW-0539">Nucleus</keyword>
<feature type="compositionally biased region" description="Basic and acidic residues" evidence="22">
    <location>
        <begin position="583"/>
        <end position="599"/>
    </location>
</feature>
<dbReference type="GO" id="GO:0061005">
    <property type="term" value="P:cell differentiation involved in kidney development"/>
    <property type="evidence" value="ECO:0007669"/>
    <property type="project" value="Ensembl"/>
</dbReference>
<feature type="domain" description="C2H2-type" evidence="23">
    <location>
        <begin position="423"/>
        <end position="447"/>
    </location>
</feature>
<dbReference type="Proteomes" id="UP000007754">
    <property type="component" value="Chromosome 14"/>
</dbReference>
<dbReference type="GeneTree" id="ENSGT00940000158383"/>
<dbReference type="GO" id="GO:0001228">
    <property type="term" value="F:DNA-binding transcription activator activity, RNA polymerase II-specific"/>
    <property type="evidence" value="ECO:0007669"/>
    <property type="project" value="Ensembl"/>
</dbReference>
<feature type="region of interest" description="Disordered" evidence="22">
    <location>
        <begin position="566"/>
        <end position="606"/>
    </location>
</feature>
<evidence type="ECO:0000259" key="23">
    <source>
        <dbReference type="PROSITE" id="PS50157"/>
    </source>
</evidence>
<keyword evidence="15" id="KW-0010">Activator</keyword>
<evidence type="ECO:0000256" key="16">
    <source>
        <dbReference type="ARBA" id="ARBA00023163"/>
    </source>
</evidence>
<dbReference type="OMA" id="EAGYCCH"/>
<evidence type="ECO:0000256" key="1">
    <source>
        <dbReference type="ARBA" id="ARBA00004324"/>
    </source>
</evidence>
<dbReference type="FunFam" id="3.30.160.60:FF:000359">
    <property type="entry name" value="GLIS family zinc finger 2"/>
    <property type="match status" value="1"/>
</dbReference>
<evidence type="ECO:0000256" key="10">
    <source>
        <dbReference type="ARBA" id="ARBA00022782"/>
    </source>
</evidence>
<organism evidence="24 25">
    <name type="scientific">Taeniopygia guttata</name>
    <name type="common">Zebra finch</name>
    <name type="synonym">Poephila guttata</name>
    <dbReference type="NCBI Taxonomy" id="59729"/>
    <lineage>
        <taxon>Eukaryota</taxon>
        <taxon>Metazoa</taxon>
        <taxon>Chordata</taxon>
        <taxon>Craniata</taxon>
        <taxon>Vertebrata</taxon>
        <taxon>Euteleostomi</taxon>
        <taxon>Archelosauria</taxon>
        <taxon>Archosauria</taxon>
        <taxon>Dinosauria</taxon>
        <taxon>Saurischia</taxon>
        <taxon>Theropoda</taxon>
        <taxon>Coelurosauria</taxon>
        <taxon>Aves</taxon>
        <taxon>Neognathae</taxon>
        <taxon>Neoaves</taxon>
        <taxon>Telluraves</taxon>
        <taxon>Australaves</taxon>
        <taxon>Passeriformes</taxon>
        <taxon>Passeroidea</taxon>
        <taxon>Estrildidae</taxon>
        <taxon>Estrildinae</taxon>
        <taxon>Taeniopygia</taxon>
    </lineage>
</organism>
<dbReference type="GO" id="GO:0097730">
    <property type="term" value="C:non-motile cilium"/>
    <property type="evidence" value="ECO:0007669"/>
    <property type="project" value="Ensembl"/>
</dbReference>
<dbReference type="GO" id="GO:0001227">
    <property type="term" value="F:DNA-binding transcription repressor activity, RNA polymerase II-specific"/>
    <property type="evidence" value="ECO:0007669"/>
    <property type="project" value="Ensembl"/>
</dbReference>
<dbReference type="AlphaFoldDB" id="A0A674HQS2"/>
<dbReference type="SUPFAM" id="SSF57667">
    <property type="entry name" value="beta-beta-alpha zinc fingers"/>
    <property type="match status" value="3"/>
</dbReference>
<evidence type="ECO:0000256" key="15">
    <source>
        <dbReference type="ARBA" id="ARBA00023159"/>
    </source>
</evidence>
<dbReference type="GO" id="GO:0016607">
    <property type="term" value="C:nuclear speck"/>
    <property type="evidence" value="ECO:0007669"/>
    <property type="project" value="UniProtKB-SubCell"/>
</dbReference>
<keyword evidence="4" id="KW-0217">Developmental protein</keyword>
<dbReference type="PANTHER" id="PTHR45718:SF8">
    <property type="entry name" value="GLIS FAMILY ZINC FINGER 2"/>
    <property type="match status" value="1"/>
</dbReference>
<comment type="similarity">
    <text evidence="3">Belongs to the GLI C2H2-type zinc-finger protein family.</text>
</comment>
<feature type="domain" description="C2H2-type" evidence="23">
    <location>
        <begin position="365"/>
        <end position="392"/>
    </location>
</feature>
<keyword evidence="5" id="KW-0963">Cytoplasm</keyword>
<dbReference type="FunFam" id="3.30.160.60:FF:000532">
    <property type="entry name" value="GLIS family zinc finger 2"/>
    <property type="match status" value="1"/>
</dbReference>
<keyword evidence="6" id="KW-0678">Repressor</keyword>
<dbReference type="Pfam" id="PF23561">
    <property type="entry name" value="zf-C2H2_15"/>
    <property type="match status" value="1"/>
</dbReference>
<dbReference type="InterPro" id="IPR013087">
    <property type="entry name" value="Znf_C2H2_type"/>
</dbReference>
<evidence type="ECO:0000313" key="25">
    <source>
        <dbReference type="Proteomes" id="UP000007754"/>
    </source>
</evidence>
<keyword evidence="16" id="KW-0804">Transcription</keyword>
<dbReference type="SMART" id="SM00355">
    <property type="entry name" value="ZnF_C2H2"/>
    <property type="match status" value="5"/>
</dbReference>
<keyword evidence="9 21" id="KW-0863">Zinc-finger</keyword>
<evidence type="ECO:0000256" key="12">
    <source>
        <dbReference type="ARBA" id="ARBA00022902"/>
    </source>
</evidence>
<feature type="region of interest" description="Disordered" evidence="22">
    <location>
        <begin position="112"/>
        <end position="243"/>
    </location>
</feature>
<evidence type="ECO:0000256" key="18">
    <source>
        <dbReference type="ARBA" id="ARBA00072781"/>
    </source>
</evidence>
<dbReference type="InterPro" id="IPR056436">
    <property type="entry name" value="Znf-C2H2_ZIC1-5/GLI1-3-like"/>
</dbReference>
<keyword evidence="25" id="KW-1185">Reference proteome</keyword>
<evidence type="ECO:0000256" key="13">
    <source>
        <dbReference type="ARBA" id="ARBA00023015"/>
    </source>
</evidence>
<keyword evidence="10" id="KW-0221">Differentiation</keyword>
<keyword evidence="12" id="KW-0524">Neurogenesis</keyword>
<keyword evidence="7" id="KW-0479">Metal-binding</keyword>
<dbReference type="FunFam" id="3.30.160.60:FF:000310">
    <property type="entry name" value="GLIS family zinc finger 2"/>
    <property type="match status" value="1"/>
</dbReference>
<evidence type="ECO:0000256" key="19">
    <source>
        <dbReference type="ARBA" id="ARBA00077890"/>
    </source>
</evidence>
<evidence type="ECO:0000256" key="7">
    <source>
        <dbReference type="ARBA" id="ARBA00022723"/>
    </source>
</evidence>
<dbReference type="GO" id="GO:0008270">
    <property type="term" value="F:zinc ion binding"/>
    <property type="evidence" value="ECO:0007669"/>
    <property type="project" value="UniProtKB-KW"/>
</dbReference>
<evidence type="ECO:0000256" key="21">
    <source>
        <dbReference type="PROSITE-ProRule" id="PRU00042"/>
    </source>
</evidence>
<dbReference type="GO" id="GO:0045879">
    <property type="term" value="P:negative regulation of smoothened signaling pathway"/>
    <property type="evidence" value="ECO:0007669"/>
    <property type="project" value="Ensembl"/>
</dbReference>
<feature type="domain" description="C2H2-type" evidence="23">
    <location>
        <begin position="332"/>
        <end position="364"/>
    </location>
</feature>
<proteinExistence type="inferred from homology"/>